<dbReference type="EMBL" id="GBXM01041546">
    <property type="protein sequence ID" value="JAH67031.1"/>
    <property type="molecule type" value="Transcribed_RNA"/>
</dbReference>
<reference evidence="1" key="2">
    <citation type="journal article" date="2015" name="Fish Shellfish Immunol.">
        <title>Early steps in the European eel (Anguilla anguilla)-Vibrio vulnificus interaction in the gills: Role of the RtxA13 toxin.</title>
        <authorList>
            <person name="Callol A."/>
            <person name="Pajuelo D."/>
            <person name="Ebbesson L."/>
            <person name="Teles M."/>
            <person name="MacKenzie S."/>
            <person name="Amaro C."/>
        </authorList>
    </citation>
    <scope>NUCLEOTIDE SEQUENCE</scope>
</reference>
<name>A0A0E9UMP9_ANGAN</name>
<protein>
    <submittedName>
        <fullName evidence="1">Uncharacterized protein</fullName>
    </submittedName>
</protein>
<organism evidence="1">
    <name type="scientific">Anguilla anguilla</name>
    <name type="common">European freshwater eel</name>
    <name type="synonym">Muraena anguilla</name>
    <dbReference type="NCBI Taxonomy" id="7936"/>
    <lineage>
        <taxon>Eukaryota</taxon>
        <taxon>Metazoa</taxon>
        <taxon>Chordata</taxon>
        <taxon>Craniata</taxon>
        <taxon>Vertebrata</taxon>
        <taxon>Euteleostomi</taxon>
        <taxon>Actinopterygii</taxon>
        <taxon>Neopterygii</taxon>
        <taxon>Teleostei</taxon>
        <taxon>Anguilliformes</taxon>
        <taxon>Anguillidae</taxon>
        <taxon>Anguilla</taxon>
    </lineage>
</organism>
<proteinExistence type="predicted"/>
<dbReference type="AlphaFoldDB" id="A0A0E9UMP9"/>
<accession>A0A0E9UMP9</accession>
<sequence>MYMMAMDDDRQASILADKSLVHHLSEKPYSTTCDSLNSLKHMHVHKYLYYYINYK</sequence>
<reference evidence="1" key="1">
    <citation type="submission" date="2014-11" db="EMBL/GenBank/DDBJ databases">
        <authorList>
            <person name="Amaro Gonzalez C."/>
        </authorList>
    </citation>
    <scope>NUCLEOTIDE SEQUENCE</scope>
</reference>
<evidence type="ECO:0000313" key="1">
    <source>
        <dbReference type="EMBL" id="JAH67031.1"/>
    </source>
</evidence>